<reference evidence="1 2" key="1">
    <citation type="submission" date="2021-01" db="EMBL/GenBank/DDBJ databases">
        <title>Chromosome-level genome assembly of a human fungal pathogen reveals clustering of transcriptionally co-regulated genes.</title>
        <authorList>
            <person name="Voorhies M."/>
            <person name="Cohen S."/>
            <person name="Shea T.P."/>
            <person name="Petrus S."/>
            <person name="Munoz J.F."/>
            <person name="Poplawski S."/>
            <person name="Goldman W.E."/>
            <person name="Michael T."/>
            <person name="Cuomo C.A."/>
            <person name="Sil A."/>
            <person name="Beyhan S."/>
        </authorList>
    </citation>
    <scope>NUCLEOTIDE SEQUENCE [LARGE SCALE GENOMIC DNA]</scope>
    <source>
        <strain evidence="1 2">G184AR</strain>
    </source>
</reference>
<comment type="caution">
    <text evidence="1">The sequence shown here is derived from an EMBL/GenBank/DDBJ whole genome shotgun (WGS) entry which is preliminary data.</text>
</comment>
<proteinExistence type="predicted"/>
<evidence type="ECO:0000313" key="2">
    <source>
        <dbReference type="Proteomes" id="UP000670092"/>
    </source>
</evidence>
<dbReference type="EMBL" id="JAEVHI010000003">
    <property type="protein sequence ID" value="KAG5295684.1"/>
    <property type="molecule type" value="Genomic_DNA"/>
</dbReference>
<organism evidence="1 2">
    <name type="scientific">Ajellomyces capsulatus</name>
    <name type="common">Darling's disease fungus</name>
    <name type="synonym">Histoplasma capsulatum</name>
    <dbReference type="NCBI Taxonomy" id="5037"/>
    <lineage>
        <taxon>Eukaryota</taxon>
        <taxon>Fungi</taxon>
        <taxon>Dikarya</taxon>
        <taxon>Ascomycota</taxon>
        <taxon>Pezizomycotina</taxon>
        <taxon>Eurotiomycetes</taxon>
        <taxon>Eurotiomycetidae</taxon>
        <taxon>Onygenales</taxon>
        <taxon>Ajellomycetaceae</taxon>
        <taxon>Histoplasma</taxon>
    </lineage>
</organism>
<dbReference type="AlphaFoldDB" id="A0A8H8CZP0"/>
<protein>
    <submittedName>
        <fullName evidence="1">Uncharacterized protein</fullName>
    </submittedName>
</protein>
<dbReference type="Proteomes" id="UP000670092">
    <property type="component" value="Unassembled WGS sequence"/>
</dbReference>
<evidence type="ECO:0000313" key="1">
    <source>
        <dbReference type="EMBL" id="KAG5295684.1"/>
    </source>
</evidence>
<dbReference type="VEuPathDB" id="FungiDB:I7I52_06044"/>
<accession>A0A8H8CZP0</accession>
<gene>
    <name evidence="1" type="ORF">I7I52_06044</name>
</gene>
<name>A0A8H8CZP0_AJECA</name>
<sequence length="80" mass="8685">MLTICFFLSSTIDDKTAICGCWGRTSPNSTDTDTDTGITQYCTVVTSSETISAIILKSGLRQEGGFFSRSGWLAVFIFGR</sequence>